<dbReference type="Proteomes" id="UP000031532">
    <property type="component" value="Unassembled WGS sequence"/>
</dbReference>
<dbReference type="Gene3D" id="3.40.50.150">
    <property type="entry name" value="Vaccinia Virus protein VP39"/>
    <property type="match status" value="1"/>
</dbReference>
<evidence type="ECO:0000313" key="3">
    <source>
        <dbReference type="Proteomes" id="UP000031532"/>
    </source>
</evidence>
<dbReference type="GO" id="GO:0008757">
    <property type="term" value="F:S-adenosylmethionine-dependent methyltransferase activity"/>
    <property type="evidence" value="ECO:0007669"/>
    <property type="project" value="InterPro"/>
</dbReference>
<dbReference type="CDD" id="cd02440">
    <property type="entry name" value="AdoMet_MTases"/>
    <property type="match status" value="1"/>
</dbReference>
<dbReference type="AlphaFoldDB" id="A0A9X5E0D0"/>
<dbReference type="EMBL" id="JTJC03000001">
    <property type="protein sequence ID" value="NHC33221.1"/>
    <property type="molecule type" value="Genomic_DNA"/>
</dbReference>
<keyword evidence="2" id="KW-0489">Methyltransferase</keyword>
<dbReference type="InterPro" id="IPR013216">
    <property type="entry name" value="Methyltransf_11"/>
</dbReference>
<protein>
    <submittedName>
        <fullName evidence="2">Class I SAM-dependent methyltransferase</fullName>
    </submittedName>
</protein>
<dbReference type="RefSeq" id="WP_052289947.1">
    <property type="nucleotide sequence ID" value="NZ_JTJC03000001.1"/>
</dbReference>
<evidence type="ECO:0000259" key="1">
    <source>
        <dbReference type="Pfam" id="PF08241"/>
    </source>
</evidence>
<dbReference type="Pfam" id="PF08241">
    <property type="entry name" value="Methyltransf_11"/>
    <property type="match status" value="1"/>
</dbReference>
<keyword evidence="3" id="KW-1185">Reference proteome</keyword>
<dbReference type="SUPFAM" id="SSF53335">
    <property type="entry name" value="S-adenosyl-L-methionine-dependent methyltransferases"/>
    <property type="match status" value="1"/>
</dbReference>
<evidence type="ECO:0000313" key="2">
    <source>
        <dbReference type="EMBL" id="NHC33221.1"/>
    </source>
</evidence>
<gene>
    <name evidence="2" type="ORF">QH73_0000825</name>
</gene>
<dbReference type="GO" id="GO:0032259">
    <property type="term" value="P:methylation"/>
    <property type="evidence" value="ECO:0007669"/>
    <property type="project" value="UniProtKB-KW"/>
</dbReference>
<reference evidence="2 3" key="1">
    <citation type="journal article" date="2015" name="Genome Announc.">
        <title>Draft Genome Sequence of the Terrestrial Cyanobacterium Scytonema millei VB511283, Isolated from Eastern India.</title>
        <authorList>
            <person name="Sen D."/>
            <person name="Chandrababunaidu M.M."/>
            <person name="Singh D."/>
            <person name="Sanghi N."/>
            <person name="Ghorai A."/>
            <person name="Mishra G.P."/>
            <person name="Madduluri M."/>
            <person name="Adhikary S.P."/>
            <person name="Tripathy S."/>
        </authorList>
    </citation>
    <scope>NUCLEOTIDE SEQUENCE [LARGE SCALE GENOMIC DNA]</scope>
    <source>
        <strain evidence="2 3">VB511283</strain>
    </source>
</reference>
<feature type="domain" description="Methyltransferase type 11" evidence="1">
    <location>
        <begin position="55"/>
        <end position="136"/>
    </location>
</feature>
<keyword evidence="2" id="KW-0808">Transferase</keyword>
<sequence length="247" mass="28106">MKVATPAKYTYQVQERGDRVRPNRFHSRYAILNLLLEKLQYLVESELLVPGEKLLDYGCGNKPYESLFKQKFARYIGADFPGNDRAEIAVGPQGQLPIADASIDCVLSSQVLEHVEQPQVYLKEAYRVLKPGSALVLSTHGIWRYHPDPCDYWRWTAAGLQREIVRAGFEIVSVQSVFGMASAGLQLWQDATEEKIPGRLRKFYIWLLQRAIGWMESRHPDELSNDAAVYIILAKKSIGQETVLSHL</sequence>
<dbReference type="OrthoDB" id="9772751at2"/>
<proteinExistence type="predicted"/>
<accession>A0A9X5E0D0</accession>
<dbReference type="InterPro" id="IPR029063">
    <property type="entry name" value="SAM-dependent_MTases_sf"/>
</dbReference>
<comment type="caution">
    <text evidence="2">The sequence shown here is derived from an EMBL/GenBank/DDBJ whole genome shotgun (WGS) entry which is preliminary data.</text>
</comment>
<name>A0A9X5E0D0_9CYAN</name>
<organism evidence="2 3">
    <name type="scientific">Scytonema millei VB511283</name>
    <dbReference type="NCBI Taxonomy" id="1245923"/>
    <lineage>
        <taxon>Bacteria</taxon>
        <taxon>Bacillati</taxon>
        <taxon>Cyanobacteriota</taxon>
        <taxon>Cyanophyceae</taxon>
        <taxon>Nostocales</taxon>
        <taxon>Scytonemataceae</taxon>
        <taxon>Scytonema</taxon>
    </lineage>
</organism>